<dbReference type="Pfam" id="PF00109">
    <property type="entry name" value="ketoacyl-synt"/>
    <property type="match status" value="1"/>
</dbReference>
<dbReference type="Pfam" id="PF02801">
    <property type="entry name" value="Ketoacyl-synt_C"/>
    <property type="match status" value="1"/>
</dbReference>
<dbReference type="InterPro" id="IPR036736">
    <property type="entry name" value="ACP-like_sf"/>
</dbReference>
<dbReference type="SUPFAM" id="SSF53901">
    <property type="entry name" value="Thiolase-like"/>
    <property type="match status" value="1"/>
</dbReference>
<dbReference type="Gene3D" id="3.10.129.110">
    <property type="entry name" value="Polyketide synthase dehydratase"/>
    <property type="match status" value="1"/>
</dbReference>
<dbReference type="PROSITE" id="PS52004">
    <property type="entry name" value="KS3_2"/>
    <property type="match status" value="1"/>
</dbReference>
<dbReference type="GO" id="GO:0004315">
    <property type="term" value="F:3-oxoacyl-[acyl-carrier-protein] synthase activity"/>
    <property type="evidence" value="ECO:0007669"/>
    <property type="project" value="InterPro"/>
</dbReference>
<dbReference type="InterPro" id="IPR014043">
    <property type="entry name" value="Acyl_transferase_dom"/>
</dbReference>
<proteinExistence type="predicted"/>
<dbReference type="SUPFAM" id="SSF55048">
    <property type="entry name" value="Probable ACP-binding domain of malonyl-CoA ACP transacylase"/>
    <property type="match status" value="1"/>
</dbReference>
<dbReference type="SMART" id="SM00825">
    <property type="entry name" value="PKS_KS"/>
    <property type="match status" value="1"/>
</dbReference>
<feature type="region of interest" description="Disordered" evidence="7">
    <location>
        <begin position="1690"/>
        <end position="1712"/>
    </location>
</feature>
<keyword evidence="2" id="KW-0597">Phosphoprotein</keyword>
<evidence type="ECO:0000313" key="11">
    <source>
        <dbReference type="EMBL" id="RAH75768.1"/>
    </source>
</evidence>
<feature type="region of interest" description="C-terminal hotdog fold" evidence="6">
    <location>
        <begin position="1064"/>
        <end position="1208"/>
    </location>
</feature>
<dbReference type="Pfam" id="PF00550">
    <property type="entry name" value="PP-binding"/>
    <property type="match status" value="1"/>
</dbReference>
<dbReference type="CDD" id="cd05274">
    <property type="entry name" value="KR_FAS_SDR_x"/>
    <property type="match status" value="1"/>
</dbReference>
<dbReference type="InterPro" id="IPR042104">
    <property type="entry name" value="PKS_dehydratase_sf"/>
</dbReference>
<dbReference type="InterPro" id="IPR016035">
    <property type="entry name" value="Acyl_Trfase/lysoPLipase"/>
</dbReference>
<dbReference type="Gene3D" id="1.10.1200.10">
    <property type="entry name" value="ACP-like"/>
    <property type="match status" value="1"/>
</dbReference>
<feature type="region of interest" description="Disordered" evidence="7">
    <location>
        <begin position="1403"/>
        <end position="1423"/>
    </location>
</feature>
<dbReference type="CDD" id="cd00833">
    <property type="entry name" value="PKS"/>
    <property type="match status" value="1"/>
</dbReference>
<dbReference type="Pfam" id="PF00698">
    <property type="entry name" value="Acyl_transf_1"/>
    <property type="match status" value="1"/>
</dbReference>
<dbReference type="InterPro" id="IPR036291">
    <property type="entry name" value="NAD(P)-bd_dom_sf"/>
</dbReference>
<evidence type="ECO:0000313" key="12">
    <source>
        <dbReference type="Proteomes" id="UP000249497"/>
    </source>
</evidence>
<evidence type="ECO:0000259" key="8">
    <source>
        <dbReference type="PROSITE" id="PS50075"/>
    </source>
</evidence>
<dbReference type="Gene3D" id="3.40.47.10">
    <property type="match status" value="1"/>
</dbReference>
<dbReference type="SMART" id="SM01294">
    <property type="entry name" value="PKS_PP_betabranch"/>
    <property type="match status" value="1"/>
</dbReference>
<dbReference type="Pfam" id="PF16197">
    <property type="entry name" value="KAsynt_C_assoc"/>
    <property type="match status" value="1"/>
</dbReference>
<dbReference type="InterPro" id="IPR009081">
    <property type="entry name" value="PP-bd_ACP"/>
</dbReference>
<gene>
    <name evidence="11" type="ORF">BO86DRAFT_426864</name>
</gene>
<accession>A0A8T8WJ07</accession>
<dbReference type="PROSITE" id="PS00606">
    <property type="entry name" value="KS3_1"/>
    <property type="match status" value="1"/>
</dbReference>
<protein>
    <recommendedName>
        <fullName evidence="5">6-methylsalicylic acid synthase</fullName>
        <ecNumber evidence="5">2.3.1.165</ecNumber>
    </recommendedName>
</protein>
<dbReference type="SMART" id="SM00827">
    <property type="entry name" value="PKS_AT"/>
    <property type="match status" value="1"/>
</dbReference>
<dbReference type="InterPro" id="IPR020841">
    <property type="entry name" value="PKS_Beta-ketoAc_synthase_dom"/>
</dbReference>
<dbReference type="SMART" id="SM00822">
    <property type="entry name" value="PKS_KR"/>
    <property type="match status" value="1"/>
</dbReference>
<dbReference type="InterPro" id="IPR006162">
    <property type="entry name" value="Ppantetheine_attach_site"/>
</dbReference>
<dbReference type="Gene3D" id="3.40.366.10">
    <property type="entry name" value="Malonyl-Coenzyme A Acyl Carrier Protein, domain 2"/>
    <property type="match status" value="1"/>
</dbReference>
<dbReference type="SUPFAM" id="SSF52151">
    <property type="entry name" value="FabD/lysophospholipase-like"/>
    <property type="match status" value="1"/>
</dbReference>
<dbReference type="InterPro" id="IPR001227">
    <property type="entry name" value="Ac_transferase_dom_sf"/>
</dbReference>
<dbReference type="SMART" id="SM00826">
    <property type="entry name" value="PKS_DH"/>
    <property type="match status" value="1"/>
</dbReference>
<dbReference type="EMBL" id="KZ824915">
    <property type="protein sequence ID" value="RAH75768.1"/>
    <property type="molecule type" value="Genomic_DNA"/>
</dbReference>
<dbReference type="Proteomes" id="UP000249497">
    <property type="component" value="Unassembled WGS sequence"/>
</dbReference>
<dbReference type="InterPro" id="IPR050091">
    <property type="entry name" value="PKS_NRPS_Biosynth_Enz"/>
</dbReference>
<dbReference type="InterPro" id="IPR013968">
    <property type="entry name" value="PKS_KR"/>
</dbReference>
<dbReference type="InterPro" id="IPR032821">
    <property type="entry name" value="PKS_assoc"/>
</dbReference>
<dbReference type="InterPro" id="IPR049900">
    <property type="entry name" value="PKS_mFAS_DH"/>
</dbReference>
<dbReference type="SUPFAM" id="SSF51735">
    <property type="entry name" value="NAD(P)-binding Rossmann-fold domains"/>
    <property type="match status" value="2"/>
</dbReference>
<evidence type="ECO:0000256" key="3">
    <source>
        <dbReference type="ARBA" id="ARBA00022679"/>
    </source>
</evidence>
<evidence type="ECO:0000256" key="5">
    <source>
        <dbReference type="ARBA" id="ARBA00038879"/>
    </source>
</evidence>
<evidence type="ECO:0000256" key="6">
    <source>
        <dbReference type="PROSITE-ProRule" id="PRU01363"/>
    </source>
</evidence>
<evidence type="ECO:0000256" key="1">
    <source>
        <dbReference type="ARBA" id="ARBA00022450"/>
    </source>
</evidence>
<dbReference type="PROSITE" id="PS52019">
    <property type="entry name" value="PKS_MFAS_DH"/>
    <property type="match status" value="1"/>
</dbReference>
<evidence type="ECO:0000259" key="10">
    <source>
        <dbReference type="PROSITE" id="PS52019"/>
    </source>
</evidence>
<dbReference type="PANTHER" id="PTHR43775:SF22">
    <property type="entry name" value="SYNTHASE, PUTATIVE (JCVI)-RELATED"/>
    <property type="match status" value="1"/>
</dbReference>
<dbReference type="Pfam" id="PF21089">
    <property type="entry name" value="PKS_DH_N"/>
    <property type="match status" value="1"/>
</dbReference>
<evidence type="ECO:0000256" key="2">
    <source>
        <dbReference type="ARBA" id="ARBA00022553"/>
    </source>
</evidence>
<dbReference type="InterPro" id="IPR020806">
    <property type="entry name" value="PKS_PP-bd"/>
</dbReference>
<dbReference type="SUPFAM" id="SSF47336">
    <property type="entry name" value="ACP-like"/>
    <property type="match status" value="1"/>
</dbReference>
<dbReference type="PANTHER" id="PTHR43775">
    <property type="entry name" value="FATTY ACID SYNTHASE"/>
    <property type="match status" value="1"/>
</dbReference>
<evidence type="ECO:0000256" key="4">
    <source>
        <dbReference type="ARBA" id="ARBA00023268"/>
    </source>
</evidence>
<feature type="active site" description="Proton donor; for dehydratase activity" evidence="6">
    <location>
        <position position="1128"/>
    </location>
</feature>
<dbReference type="InterPro" id="IPR018201">
    <property type="entry name" value="Ketoacyl_synth_AS"/>
</dbReference>
<dbReference type="GO" id="GO:0044550">
    <property type="term" value="P:secondary metabolite biosynthetic process"/>
    <property type="evidence" value="ECO:0007669"/>
    <property type="project" value="TreeGrafter"/>
</dbReference>
<dbReference type="EC" id="2.3.1.165" evidence="5"/>
<feature type="active site" description="Proton acceptor; for dehydratase activity" evidence="6">
    <location>
        <position position="963"/>
    </location>
</feature>
<feature type="domain" description="Carrier" evidence="8">
    <location>
        <begin position="1717"/>
        <end position="1792"/>
    </location>
</feature>
<name>A0A8T8WJ07_ASPJA</name>
<evidence type="ECO:0000256" key="7">
    <source>
        <dbReference type="SAM" id="MobiDB-lite"/>
    </source>
</evidence>
<dbReference type="Gene3D" id="3.40.50.720">
    <property type="entry name" value="NAD(P)-binding Rossmann-like Domain"/>
    <property type="match status" value="1"/>
</dbReference>
<keyword evidence="12" id="KW-1185">Reference proteome</keyword>
<dbReference type="InterPro" id="IPR020807">
    <property type="entry name" value="PKS_DH"/>
</dbReference>
<dbReference type="Pfam" id="PF08659">
    <property type="entry name" value="KR"/>
    <property type="match status" value="1"/>
</dbReference>
<reference evidence="11 12" key="1">
    <citation type="submission" date="2018-02" db="EMBL/GenBank/DDBJ databases">
        <title>The genomes of Aspergillus section Nigri reveals drivers in fungal speciation.</title>
        <authorList>
            <consortium name="DOE Joint Genome Institute"/>
            <person name="Vesth T.C."/>
            <person name="Nybo J."/>
            <person name="Theobald S."/>
            <person name="Brandl J."/>
            <person name="Frisvad J.C."/>
            <person name="Nielsen K.F."/>
            <person name="Lyhne E.K."/>
            <person name="Kogle M.E."/>
            <person name="Kuo A."/>
            <person name="Riley R."/>
            <person name="Clum A."/>
            <person name="Nolan M."/>
            <person name="Lipzen A."/>
            <person name="Salamov A."/>
            <person name="Henrissat B."/>
            <person name="Wiebenga A."/>
            <person name="De vries R.P."/>
            <person name="Grigoriev I.V."/>
            <person name="Mortensen U.H."/>
            <person name="Andersen M.R."/>
            <person name="Baker S.E."/>
        </authorList>
    </citation>
    <scope>NUCLEOTIDE SEQUENCE [LARGE SCALE GENOMIC DNA]</scope>
    <source>
        <strain evidence="11 12">CBS 114.51</strain>
    </source>
</reference>
<dbReference type="InterPro" id="IPR057326">
    <property type="entry name" value="KR_dom"/>
</dbReference>
<dbReference type="PROSITE" id="PS00012">
    <property type="entry name" value="PHOSPHOPANTETHEINE"/>
    <property type="match status" value="1"/>
</dbReference>
<dbReference type="GO" id="GO:0006633">
    <property type="term" value="P:fatty acid biosynthetic process"/>
    <property type="evidence" value="ECO:0007669"/>
    <property type="project" value="InterPro"/>
</dbReference>
<feature type="region of interest" description="N-terminal hotdog fold" evidence="6">
    <location>
        <begin position="931"/>
        <end position="1049"/>
    </location>
</feature>
<keyword evidence="4" id="KW-0511">Multifunctional enzyme</keyword>
<dbReference type="OrthoDB" id="5334845at2759"/>
<evidence type="ECO:0000259" key="9">
    <source>
        <dbReference type="PROSITE" id="PS52004"/>
    </source>
</evidence>
<feature type="compositionally biased region" description="Low complexity" evidence="7">
    <location>
        <begin position="1"/>
        <end position="15"/>
    </location>
</feature>
<feature type="compositionally biased region" description="Polar residues" evidence="7">
    <location>
        <begin position="16"/>
        <end position="29"/>
    </location>
</feature>
<dbReference type="GO" id="GO:0004312">
    <property type="term" value="F:fatty acid synthase activity"/>
    <property type="evidence" value="ECO:0007669"/>
    <property type="project" value="TreeGrafter"/>
</dbReference>
<feature type="compositionally biased region" description="Low complexity" evidence="7">
    <location>
        <begin position="1692"/>
        <end position="1703"/>
    </location>
</feature>
<dbReference type="InterPro" id="IPR016036">
    <property type="entry name" value="Malonyl_transacylase_ACP-bd"/>
</dbReference>
<dbReference type="SMART" id="SM00823">
    <property type="entry name" value="PKS_PP"/>
    <property type="match status" value="1"/>
</dbReference>
<feature type="domain" description="Ketosynthase family 3 (KS3)" evidence="9">
    <location>
        <begin position="36"/>
        <end position="461"/>
    </location>
</feature>
<sequence length="1795" mass="192374">MPHFSSAASNSSTATPEAQSSGLTTPVSEYNQLNPAKDVAVVGMACRVAGGNNNPEQLWQSLLQKKDASGEIPEMRWEPYLRRDSRNAKILKETTSRGYFLDRLEDFDGQFFGISPKEAEQMDPQQRLSLEVTWEALENAGIAAKSLSGSDTAVFWGVNSDDYSKLVLEDLPNVEAWMGIGTAYCGVPNRISYHLNLMGPSTAVDAACASSLVAVHHGVQAIILGESKVAIVGGVNALCGPGLTRVLDKAGAVSSEGRCCSFDNDVKGYGRGEGAAAIVLKNLSAAIKDGDHIMAVIKGTAVAQDGKTNGIMAPNAKAQQLVAHNALKVGKIDPLTVGYVEAHATSTPLGDPTEVSAIAAVYGVDRDPEAPCFIGSIKPNIGHLEAGAGAMGFIKAVMAVQKGVLAPQANLTTLTKKIDWDNVGLKVVQQETKWPSTDDVRRAAICSYGYGGTVSHAVIEQFNFPETLDLKPGASATNPTVLLLSGPQEKRLPIQARALRDWLQAEGSQQDLQRVAATLAVRRDHHDYRAAVVVESKEDAIQALGQLADGANDAWTSQSRVFGSGIHRDVVWVFSGHGAQWADMGKELLQNPIFYQAVQPLDEIVEAEIGLSPIALLQSGEFEASDHVQILTYIMQIGISAVLHSHGVYPQAIIGHSVGEIAASVVAGALTAEEGAVLITRRSVLYRQVMGQGGMILVNKPYAEVADELAGREDLVVAIDSSPSSCVVAGSTDAVAEKAAEFKERSIKTFTVRTDIAFHSPMLNQLVAPLMQSLEGSLAPTTPTRAKLYSTSLRDPRGSDLRDATYWANNMVNPVHLTSAVQAALDDSYRVFLEVSSHPLVSHSINETIMDAGIEDYCMIPTLARKRPSEKSILHAIGQLHTRGADVDWKSQLSGPWAGGLPNTSWMHKPTWRQIGAGPVSTSQTHDVEKHTLLGQRIGVAGTDTVVYTTRLDNESKPFPGSHPLHGTEIVPAAGLVNTFVKATGANVLNNVVLRVPVAINAPRSVQVVAQREDVKIMSRLVQENEGSNDDSSWVTHTTARWESTSPSPVPAQIDVEATKARIGTRLRDDFSIDYLDKVGVSAMGFPWAVTEHYGNTKEMIARVDAAPSVAADAELPWDASSWAPILDAATSVGSTIFFNEPRLRMPAQIERVDIFTRAHPPKVGWLYVQEASDTALASHVSVCDEAGNVVAKFTSMRFSEIEGTPGVSGSMESLVHQMAWPPAVPAEEPLSISQLLLISEDVALREAYAATITSPIQVTQLANANDLIINRADSLLTKETAIVYIPSQVSSLQDVPRSAEAFTWQLLELVKFVANNALPLKIFVVTSNTGEGETATALAHAPLVGLSRVIASEHPDQFGGLIDTEVPTFPLTTMRYIQGADIIRIRDGVARTMRLRSLPRHRLIQPQDQQQQQQQQPQLLPRPDGTYLITGGLGALGLEVADFLVTQGARRVILISRRGLPARRLWSKMEPSSPLAPTITKILDLEARGATIHVLALDISLPTAADALTTALDTLSLPPVRGVVHAAGVLDNELVLDTTQDAFARVLAPKVTGGLVLNEVFPPQSVDFFLLFSSCGQLVGFTGQSSYGAGNSFLDTLAAHRQARGDRGARAFQWTAWRGLGMGASTDFINAELASKGITDVTADEAFAAWRHAARYEGVDHAVVLRALPLDADEPLPSPALADIIVRRSADPSSAPSTSTAAEKQSIPTSGPELKTYLDQAIRGCVAAVLHLPAADEVDSKAALADLGVDSVMTVTLRQKLQQALRVKVPPTLTWSHPTVGHLVGWFAEKVGKE</sequence>
<dbReference type="RefSeq" id="XP_025521662.1">
    <property type="nucleotide sequence ID" value="XM_025675528.1"/>
</dbReference>
<dbReference type="InterPro" id="IPR014031">
    <property type="entry name" value="Ketoacyl_synth_C"/>
</dbReference>
<dbReference type="InterPro" id="IPR016039">
    <property type="entry name" value="Thiolase-like"/>
</dbReference>
<feature type="compositionally biased region" description="Low complexity" evidence="7">
    <location>
        <begin position="1406"/>
        <end position="1419"/>
    </location>
</feature>
<feature type="domain" description="PKS/mFAS DH" evidence="10">
    <location>
        <begin position="931"/>
        <end position="1208"/>
    </location>
</feature>
<dbReference type="GeneID" id="37179220"/>
<dbReference type="Gene3D" id="3.30.70.250">
    <property type="entry name" value="Malonyl-CoA ACP transacylase, ACP-binding"/>
    <property type="match status" value="1"/>
</dbReference>
<organism evidence="11 12">
    <name type="scientific">Aspergillus japonicus CBS 114.51</name>
    <dbReference type="NCBI Taxonomy" id="1448312"/>
    <lineage>
        <taxon>Eukaryota</taxon>
        <taxon>Fungi</taxon>
        <taxon>Dikarya</taxon>
        <taxon>Ascomycota</taxon>
        <taxon>Pezizomycotina</taxon>
        <taxon>Eurotiomycetes</taxon>
        <taxon>Eurotiomycetidae</taxon>
        <taxon>Eurotiales</taxon>
        <taxon>Aspergillaceae</taxon>
        <taxon>Aspergillus</taxon>
        <taxon>Aspergillus subgen. Circumdati</taxon>
    </lineage>
</organism>
<dbReference type="GO" id="GO:0050641">
    <property type="term" value="F:6-methylsalicylic acid synthase activity"/>
    <property type="evidence" value="ECO:0007669"/>
    <property type="project" value="UniProtKB-EC"/>
</dbReference>
<keyword evidence="1" id="KW-0596">Phosphopantetheine</keyword>
<dbReference type="PROSITE" id="PS50075">
    <property type="entry name" value="CARRIER"/>
    <property type="match status" value="1"/>
</dbReference>
<dbReference type="InterPro" id="IPR014030">
    <property type="entry name" value="Ketoacyl_synth_N"/>
</dbReference>
<dbReference type="InterPro" id="IPR049552">
    <property type="entry name" value="PKS_DH_N"/>
</dbReference>
<keyword evidence="3" id="KW-0808">Transferase</keyword>
<feature type="region of interest" description="Disordered" evidence="7">
    <location>
        <begin position="1"/>
        <end position="29"/>
    </location>
</feature>
<dbReference type="GO" id="GO:0031177">
    <property type="term" value="F:phosphopantetheine binding"/>
    <property type="evidence" value="ECO:0007669"/>
    <property type="project" value="InterPro"/>
</dbReference>